<keyword evidence="4" id="KW-1185">Reference proteome</keyword>
<evidence type="ECO:0000259" key="2">
    <source>
        <dbReference type="SMART" id="SM00829"/>
    </source>
</evidence>
<dbReference type="SMART" id="SM00829">
    <property type="entry name" value="PKS_ER"/>
    <property type="match status" value="1"/>
</dbReference>
<dbReference type="PANTHER" id="PTHR43205:SF7">
    <property type="entry name" value="PROSTAGLANDIN REDUCTASE 1"/>
    <property type="match status" value="1"/>
</dbReference>
<protein>
    <recommendedName>
        <fullName evidence="2">Enoyl reductase (ER) domain-containing protein</fullName>
    </recommendedName>
</protein>
<dbReference type="Proteomes" id="UP000233781">
    <property type="component" value="Unassembled WGS sequence"/>
</dbReference>
<dbReference type="GO" id="GO:0016628">
    <property type="term" value="F:oxidoreductase activity, acting on the CH-CH group of donors, NAD or NADP as acceptor"/>
    <property type="evidence" value="ECO:0007669"/>
    <property type="project" value="InterPro"/>
</dbReference>
<gene>
    <name evidence="3" type="ORF">ATL31_1520</name>
</gene>
<dbReference type="InterPro" id="IPR011032">
    <property type="entry name" value="GroES-like_sf"/>
</dbReference>
<feature type="domain" description="Enoyl reductase (ER)" evidence="2">
    <location>
        <begin position="26"/>
        <end position="340"/>
    </location>
</feature>
<keyword evidence="1" id="KW-0560">Oxidoreductase</keyword>
<dbReference type="InterPro" id="IPR041694">
    <property type="entry name" value="ADH_N_2"/>
</dbReference>
<reference evidence="3 4" key="1">
    <citation type="submission" date="2017-12" db="EMBL/GenBank/DDBJ databases">
        <title>Sequencing the genomes of 1000 Actinobacteria strains.</title>
        <authorList>
            <person name="Klenk H.-P."/>
        </authorList>
    </citation>
    <scope>NUCLEOTIDE SEQUENCE [LARGE SCALE GENOMIC DNA]</scope>
    <source>
        <strain evidence="3 4">DSM 12806</strain>
    </source>
</reference>
<dbReference type="InterPro" id="IPR013149">
    <property type="entry name" value="ADH-like_C"/>
</dbReference>
<name>A0A2N3YIN0_9MICO</name>
<dbReference type="Gene3D" id="3.40.50.720">
    <property type="entry name" value="NAD(P)-binding Rossmann-like Domain"/>
    <property type="match status" value="1"/>
</dbReference>
<dbReference type="RefSeq" id="WP_101395230.1">
    <property type="nucleotide sequence ID" value="NZ_PJNE01000001.1"/>
</dbReference>
<accession>A0A2N3YIN0</accession>
<evidence type="ECO:0000313" key="3">
    <source>
        <dbReference type="EMBL" id="PKW26703.1"/>
    </source>
</evidence>
<comment type="caution">
    <text evidence="3">The sequence shown here is derived from an EMBL/GenBank/DDBJ whole genome shotgun (WGS) entry which is preliminary data.</text>
</comment>
<dbReference type="InterPro" id="IPR020843">
    <property type="entry name" value="ER"/>
</dbReference>
<dbReference type="EMBL" id="PJNE01000001">
    <property type="protein sequence ID" value="PKW26703.1"/>
    <property type="molecule type" value="Genomic_DNA"/>
</dbReference>
<evidence type="ECO:0000256" key="1">
    <source>
        <dbReference type="ARBA" id="ARBA00023002"/>
    </source>
</evidence>
<dbReference type="CDD" id="cd05288">
    <property type="entry name" value="PGDH"/>
    <property type="match status" value="1"/>
</dbReference>
<dbReference type="SUPFAM" id="SSF50129">
    <property type="entry name" value="GroES-like"/>
    <property type="match status" value="1"/>
</dbReference>
<evidence type="ECO:0000313" key="4">
    <source>
        <dbReference type="Proteomes" id="UP000233781"/>
    </source>
</evidence>
<dbReference type="Gene3D" id="3.90.180.10">
    <property type="entry name" value="Medium-chain alcohol dehydrogenases, catalytic domain"/>
    <property type="match status" value="1"/>
</dbReference>
<dbReference type="SUPFAM" id="SSF51735">
    <property type="entry name" value="NAD(P)-binding Rossmann-fold domains"/>
    <property type="match status" value="1"/>
</dbReference>
<dbReference type="PANTHER" id="PTHR43205">
    <property type="entry name" value="PROSTAGLANDIN REDUCTASE"/>
    <property type="match status" value="1"/>
</dbReference>
<dbReference type="InterPro" id="IPR036291">
    <property type="entry name" value="NAD(P)-bd_dom_sf"/>
</dbReference>
<dbReference type="InterPro" id="IPR045010">
    <property type="entry name" value="MDR_fam"/>
</dbReference>
<dbReference type="Pfam" id="PF16884">
    <property type="entry name" value="ADH_N_2"/>
    <property type="match status" value="1"/>
</dbReference>
<dbReference type="OrthoDB" id="9805663at2"/>
<dbReference type="Pfam" id="PF00107">
    <property type="entry name" value="ADH_zinc_N"/>
    <property type="match status" value="1"/>
</dbReference>
<sequence>MTDTTSATPSAAPREVRLAARPVGWPTPDDFELATSDVPALADGQLRVRNAVMSVDPYMRGRMSAAKSYAAPFAVGEAMGGGAVGVVEESRADGFAVGDHVLHALGWREVAVVDATSARVVDVDRAPASAYLGILGMTGLTAYAGLTRIASLKEGDVVFVSGAAGAVGGAVGQLAKALGASRVIGSAGSAEKVRHLVEDLGFDAAFSYKDGPVAKQLREAAPDGIDVYFDNVGGEHLEAAVGSLNLGGRIAVCGMISVYNDTEPTPGPRNLARLIQTRGLIQGFLVGDHYDLAGEYAERAAGWLADGTLTSRETFADGIEHAVDAFLGVLKGENTGKMVVRL</sequence>
<organism evidence="3 4">
    <name type="scientific">Phycicoccus duodecadis</name>
    <dbReference type="NCBI Taxonomy" id="173053"/>
    <lineage>
        <taxon>Bacteria</taxon>
        <taxon>Bacillati</taxon>
        <taxon>Actinomycetota</taxon>
        <taxon>Actinomycetes</taxon>
        <taxon>Micrococcales</taxon>
        <taxon>Intrasporangiaceae</taxon>
        <taxon>Phycicoccus</taxon>
    </lineage>
</organism>
<proteinExistence type="predicted"/>
<dbReference type="AlphaFoldDB" id="A0A2N3YIN0"/>
<dbReference type="FunFam" id="3.40.50.720:FF:000121">
    <property type="entry name" value="Prostaglandin reductase 2"/>
    <property type="match status" value="1"/>
</dbReference>